<dbReference type="InterPro" id="IPR003709">
    <property type="entry name" value="VanY-like_core_dom"/>
</dbReference>
<dbReference type="SUPFAM" id="SSF55166">
    <property type="entry name" value="Hedgehog/DD-peptidase"/>
    <property type="match status" value="1"/>
</dbReference>
<dbReference type="InterPro" id="IPR009045">
    <property type="entry name" value="Zn_M74/Hedgehog-like"/>
</dbReference>
<dbReference type="GO" id="GO:0006508">
    <property type="term" value="P:proteolysis"/>
    <property type="evidence" value="ECO:0007669"/>
    <property type="project" value="InterPro"/>
</dbReference>
<dbReference type="PANTHER" id="PTHR34385">
    <property type="entry name" value="D-ALANYL-D-ALANINE CARBOXYPEPTIDASE"/>
    <property type="match status" value="1"/>
</dbReference>
<dbReference type="PANTHER" id="PTHR34385:SF1">
    <property type="entry name" value="PEPTIDOGLYCAN L-ALANYL-D-GLUTAMATE ENDOPEPTIDASE CWLK"/>
    <property type="match status" value="1"/>
</dbReference>
<organism evidence="3 4">
    <name type="scientific">Candidatus Vogelbacteria bacterium RIFOXYD1_FULL_46_19</name>
    <dbReference type="NCBI Taxonomy" id="1802439"/>
    <lineage>
        <taxon>Bacteria</taxon>
        <taxon>Candidatus Vogeliibacteriota</taxon>
    </lineage>
</organism>
<dbReference type="Proteomes" id="UP000177838">
    <property type="component" value="Unassembled WGS sequence"/>
</dbReference>
<dbReference type="EMBL" id="MHTK01000006">
    <property type="protein sequence ID" value="OHA59535.1"/>
    <property type="molecule type" value="Genomic_DNA"/>
</dbReference>
<feature type="domain" description="D-alanyl-D-alanine carboxypeptidase-like core" evidence="2">
    <location>
        <begin position="145"/>
        <end position="264"/>
    </location>
</feature>
<keyword evidence="1" id="KW-0175">Coiled coil</keyword>
<accession>A0A1G2QFY7</accession>
<dbReference type="Gene3D" id="3.30.1380.10">
    <property type="match status" value="1"/>
</dbReference>
<comment type="caution">
    <text evidence="3">The sequence shown here is derived from an EMBL/GenBank/DDBJ whole genome shotgun (WGS) entry which is preliminary data.</text>
</comment>
<sequence>MTFSSSKIYLSLLGLGLVVAVLAAILGWYRYQETNEALLAVREQADKLSQEVRDLGLKLEQSLAEGSQVAARLEAEEKKNEQFEDQIVGITNVVGDLEKLSQTDPELLKKYSKVYFLSENYMPAQLADIPADYLYDASRQLKANGEIIDFLTDLLEGATEDDIDLKVVSAYRSFGEQSSLKAQYSVNYGSGANAFSADQGYSEHQLGTTVDFTSTSAPAVFAGFDQTEVYKWLTDNAHKYGFVLSYPDNNQYYQFEPWHWRFVGRKLARDLHRDDKYFYNLDQREIDQYLIDLFD</sequence>
<name>A0A1G2QFY7_9BACT</name>
<reference evidence="3 4" key="1">
    <citation type="journal article" date="2016" name="Nat. Commun.">
        <title>Thousands of microbial genomes shed light on interconnected biogeochemical processes in an aquifer system.</title>
        <authorList>
            <person name="Anantharaman K."/>
            <person name="Brown C.T."/>
            <person name="Hug L.A."/>
            <person name="Sharon I."/>
            <person name="Castelle C.J."/>
            <person name="Probst A.J."/>
            <person name="Thomas B.C."/>
            <person name="Singh A."/>
            <person name="Wilkins M.J."/>
            <person name="Karaoz U."/>
            <person name="Brodie E.L."/>
            <person name="Williams K.H."/>
            <person name="Hubbard S.S."/>
            <person name="Banfield J.F."/>
        </authorList>
    </citation>
    <scope>NUCLEOTIDE SEQUENCE [LARGE SCALE GENOMIC DNA]</scope>
</reference>
<evidence type="ECO:0000259" key="2">
    <source>
        <dbReference type="Pfam" id="PF02557"/>
    </source>
</evidence>
<dbReference type="GO" id="GO:0008233">
    <property type="term" value="F:peptidase activity"/>
    <property type="evidence" value="ECO:0007669"/>
    <property type="project" value="InterPro"/>
</dbReference>
<feature type="coiled-coil region" evidence="1">
    <location>
        <begin position="31"/>
        <end position="93"/>
    </location>
</feature>
<dbReference type="CDD" id="cd14852">
    <property type="entry name" value="LD-carboxypeptidase"/>
    <property type="match status" value="1"/>
</dbReference>
<evidence type="ECO:0000313" key="3">
    <source>
        <dbReference type="EMBL" id="OHA59535.1"/>
    </source>
</evidence>
<protein>
    <recommendedName>
        <fullName evidence="2">D-alanyl-D-alanine carboxypeptidase-like core domain-containing protein</fullName>
    </recommendedName>
</protein>
<dbReference type="Pfam" id="PF02557">
    <property type="entry name" value="VanY"/>
    <property type="match status" value="1"/>
</dbReference>
<proteinExistence type="predicted"/>
<evidence type="ECO:0000313" key="4">
    <source>
        <dbReference type="Proteomes" id="UP000177838"/>
    </source>
</evidence>
<dbReference type="InterPro" id="IPR058193">
    <property type="entry name" value="VanY/YodJ_core_dom"/>
</dbReference>
<dbReference type="InterPro" id="IPR052179">
    <property type="entry name" value="DD-CPase-like"/>
</dbReference>
<gene>
    <name evidence="3" type="ORF">A2589_01585</name>
</gene>
<dbReference type="STRING" id="1802439.A2589_01585"/>
<evidence type="ECO:0000256" key="1">
    <source>
        <dbReference type="SAM" id="Coils"/>
    </source>
</evidence>
<dbReference type="AlphaFoldDB" id="A0A1G2QFY7"/>